<evidence type="ECO:0000256" key="14">
    <source>
        <dbReference type="SAM" id="MobiDB-lite"/>
    </source>
</evidence>
<feature type="region of interest" description="Disordered" evidence="14">
    <location>
        <begin position="96"/>
        <end position="116"/>
    </location>
</feature>
<evidence type="ECO:0000256" key="4">
    <source>
        <dbReference type="ARBA" id="ARBA00022023"/>
    </source>
</evidence>
<evidence type="ECO:0000256" key="13">
    <source>
        <dbReference type="RuleBase" id="RU365096"/>
    </source>
</evidence>
<organism evidence="16 17">
    <name type="scientific">Gracilariopsis chorda</name>
    <dbReference type="NCBI Taxonomy" id="448386"/>
    <lineage>
        <taxon>Eukaryota</taxon>
        <taxon>Rhodophyta</taxon>
        <taxon>Florideophyceae</taxon>
        <taxon>Rhodymeniophycidae</taxon>
        <taxon>Gracilariales</taxon>
        <taxon>Gracilariaceae</taxon>
        <taxon>Gracilariopsis</taxon>
    </lineage>
</organism>
<dbReference type="CDD" id="cd03431">
    <property type="entry name" value="NUDIX_DNA_Glycosylase_C-MutY"/>
    <property type="match status" value="1"/>
</dbReference>
<evidence type="ECO:0000256" key="5">
    <source>
        <dbReference type="ARBA" id="ARBA00022485"/>
    </source>
</evidence>
<dbReference type="InterPro" id="IPR044298">
    <property type="entry name" value="MIG/MutY"/>
</dbReference>
<dbReference type="InterPro" id="IPR029119">
    <property type="entry name" value="MutY_C"/>
</dbReference>
<keyword evidence="7 13" id="KW-0227">DNA damage</keyword>
<evidence type="ECO:0000313" key="17">
    <source>
        <dbReference type="Proteomes" id="UP000247409"/>
    </source>
</evidence>
<dbReference type="GO" id="GO:0006284">
    <property type="term" value="P:base-excision repair"/>
    <property type="evidence" value="ECO:0007669"/>
    <property type="project" value="UniProtKB-UniRule"/>
</dbReference>
<dbReference type="AlphaFoldDB" id="A0A2V3J2U2"/>
<dbReference type="PANTHER" id="PTHR42944">
    <property type="entry name" value="ADENINE DNA GLYCOSYLASE"/>
    <property type="match status" value="1"/>
</dbReference>
<evidence type="ECO:0000256" key="10">
    <source>
        <dbReference type="ARBA" id="ARBA00023014"/>
    </source>
</evidence>
<dbReference type="SMART" id="SM00525">
    <property type="entry name" value="FES"/>
    <property type="match status" value="1"/>
</dbReference>
<dbReference type="Pfam" id="PF00730">
    <property type="entry name" value="HhH-GPD"/>
    <property type="match status" value="1"/>
</dbReference>
<keyword evidence="8" id="KW-0378">Hydrolase</keyword>
<dbReference type="InterPro" id="IPR015797">
    <property type="entry name" value="NUDIX_hydrolase-like_dom_sf"/>
</dbReference>
<evidence type="ECO:0000256" key="11">
    <source>
        <dbReference type="ARBA" id="ARBA00023204"/>
    </source>
</evidence>
<dbReference type="GO" id="GO:0034039">
    <property type="term" value="F:8-oxo-7,8-dihydroguanine DNA N-glycosylase activity"/>
    <property type="evidence" value="ECO:0007669"/>
    <property type="project" value="TreeGrafter"/>
</dbReference>
<keyword evidence="5" id="KW-0004">4Fe-4S</keyword>
<comment type="cofactor">
    <cofactor evidence="13">
        <name>[4Fe-4S] cluster</name>
        <dbReference type="ChEBI" id="CHEBI:49883"/>
    </cofactor>
    <text evidence="13">Binds 1 [4Fe-4S] cluster.</text>
</comment>
<feature type="region of interest" description="Disordered" evidence="14">
    <location>
        <begin position="1"/>
        <end position="60"/>
    </location>
</feature>
<dbReference type="OrthoDB" id="10248838at2759"/>
<evidence type="ECO:0000256" key="12">
    <source>
        <dbReference type="ARBA" id="ARBA00023295"/>
    </source>
</evidence>
<proteinExistence type="inferred from homology"/>
<dbReference type="Gene3D" id="1.10.340.30">
    <property type="entry name" value="Hypothetical protein, domain 2"/>
    <property type="match status" value="1"/>
</dbReference>
<comment type="similarity">
    <text evidence="2 13">Belongs to the Nth/MutY family.</text>
</comment>
<dbReference type="SUPFAM" id="SSF48150">
    <property type="entry name" value="DNA-glycosylase"/>
    <property type="match status" value="1"/>
</dbReference>
<dbReference type="SMART" id="SM00478">
    <property type="entry name" value="ENDO3c"/>
    <property type="match status" value="1"/>
</dbReference>
<dbReference type="GO" id="GO:0005634">
    <property type="term" value="C:nucleus"/>
    <property type="evidence" value="ECO:0007669"/>
    <property type="project" value="TreeGrafter"/>
</dbReference>
<evidence type="ECO:0000256" key="3">
    <source>
        <dbReference type="ARBA" id="ARBA00012045"/>
    </source>
</evidence>
<dbReference type="InterPro" id="IPR011257">
    <property type="entry name" value="DNA_glycosylase"/>
</dbReference>
<dbReference type="InterPro" id="IPR003265">
    <property type="entry name" value="HhH-GPD_domain"/>
</dbReference>
<comment type="catalytic activity">
    <reaction evidence="1 13">
        <text>Hydrolyzes free adenine bases from 7,8-dihydro-8-oxoguanine:adenine mismatched double-stranded DNA, leaving an apurinic site.</text>
        <dbReference type="EC" id="3.2.2.31"/>
    </reaction>
</comment>
<dbReference type="GO" id="GO:0006298">
    <property type="term" value="P:mismatch repair"/>
    <property type="evidence" value="ECO:0007669"/>
    <property type="project" value="TreeGrafter"/>
</dbReference>
<dbReference type="Gene3D" id="3.90.79.10">
    <property type="entry name" value="Nucleoside Triphosphate Pyrophosphohydrolase"/>
    <property type="match status" value="1"/>
</dbReference>
<evidence type="ECO:0000259" key="15">
    <source>
        <dbReference type="SMART" id="SM00478"/>
    </source>
</evidence>
<dbReference type="PANTHER" id="PTHR42944:SF1">
    <property type="entry name" value="ADENINE DNA GLYCOSYLASE"/>
    <property type="match status" value="1"/>
</dbReference>
<dbReference type="EMBL" id="NBIV01000012">
    <property type="protein sequence ID" value="PXF48699.1"/>
    <property type="molecule type" value="Genomic_DNA"/>
</dbReference>
<dbReference type="Gene3D" id="1.10.1670.10">
    <property type="entry name" value="Helix-hairpin-Helix base-excision DNA repair enzymes (C-terminal)"/>
    <property type="match status" value="1"/>
</dbReference>
<evidence type="ECO:0000256" key="7">
    <source>
        <dbReference type="ARBA" id="ARBA00022763"/>
    </source>
</evidence>
<dbReference type="STRING" id="448386.A0A2V3J2U2"/>
<dbReference type="GO" id="GO:0051539">
    <property type="term" value="F:4 iron, 4 sulfur cluster binding"/>
    <property type="evidence" value="ECO:0007669"/>
    <property type="project" value="UniProtKB-UniRule"/>
</dbReference>
<dbReference type="InterPro" id="IPR003651">
    <property type="entry name" value="Endonuclease3_FeS-loop_motif"/>
</dbReference>
<dbReference type="SUPFAM" id="SSF55811">
    <property type="entry name" value="Nudix"/>
    <property type="match status" value="1"/>
</dbReference>
<evidence type="ECO:0000256" key="9">
    <source>
        <dbReference type="ARBA" id="ARBA00023004"/>
    </source>
</evidence>
<dbReference type="Pfam" id="PF14815">
    <property type="entry name" value="NUDIX_4"/>
    <property type="match status" value="1"/>
</dbReference>
<keyword evidence="11" id="KW-0234">DNA repair</keyword>
<name>A0A2V3J2U2_9FLOR</name>
<reference evidence="16 17" key="1">
    <citation type="journal article" date="2018" name="Mol. Biol. Evol.">
        <title>Analysis of the draft genome of the red seaweed Gracilariopsis chorda provides insights into genome size evolution in Rhodophyta.</title>
        <authorList>
            <person name="Lee J."/>
            <person name="Yang E.C."/>
            <person name="Graf L."/>
            <person name="Yang J.H."/>
            <person name="Qiu H."/>
            <person name="Zel Zion U."/>
            <person name="Chan C.X."/>
            <person name="Stephens T.G."/>
            <person name="Weber A.P.M."/>
            <person name="Boo G.H."/>
            <person name="Boo S.M."/>
            <person name="Kim K.M."/>
            <person name="Shin Y."/>
            <person name="Jung M."/>
            <person name="Lee S.J."/>
            <person name="Yim H.S."/>
            <person name="Lee J.H."/>
            <person name="Bhattacharya D."/>
            <person name="Yoon H.S."/>
        </authorList>
    </citation>
    <scope>NUCLEOTIDE SEQUENCE [LARGE SCALE GENOMIC DNA]</scope>
    <source>
        <strain evidence="16 17">SKKU-2015</strain>
        <tissue evidence="16">Whole body</tissue>
    </source>
</reference>
<sequence length="481" mass="53583">MRQTRRRVPVQRYSPPSSPLRKRRRASAASDVSSYQSPPSQSAAVQSSSSPSPSLTVSAADNANKSNTTFSLEQVQILRQRLLDWYVDNHRELPWRAPPRHQKNGKAPKPMQNMDCPSSPGAPYAVWISEVMSQQTRLSVVVQYYKRWMQELPSVKHLAEAPLERVYELWAGLGYYRRARFAHEAAKQIVDQHDGRIPGDVNSLLKLCGIGRYTAGAVSSIAFGHAVAAVDGNVERVLSRLRSGLSQNCAPGKERSRAYWEVASACVEDIENAGDLNQALMEVGASVCKPKGAQCEKCPLTALCDAYQEAQRAKVEASSYVSRYPMKDKTKRIKVRSETVIALVVFVQRGGRREVLLRRREGDGLLGGLWETPNRVVDWDLDDCGDEAFREVLREVDGVAGVCCGENGEYSDLNLVDAGQVRHVFSHIRQRLVVKALKVEVTKDEAGRRGDGYRWVSETEVEKCAISKQMRKVVDAALKKA</sequence>
<feature type="domain" description="HhH-GPD" evidence="15">
    <location>
        <begin position="132"/>
        <end position="286"/>
    </location>
</feature>
<accession>A0A2V3J2U2</accession>
<evidence type="ECO:0000256" key="2">
    <source>
        <dbReference type="ARBA" id="ARBA00008343"/>
    </source>
</evidence>
<keyword evidence="12 13" id="KW-0326">Glycosidase</keyword>
<keyword evidence="10" id="KW-0411">Iron-sulfur</keyword>
<gene>
    <name evidence="16" type="ORF">BWQ96_01551</name>
</gene>
<keyword evidence="17" id="KW-1185">Reference proteome</keyword>
<dbReference type="GO" id="GO:0035485">
    <property type="term" value="F:adenine/guanine mispair binding"/>
    <property type="evidence" value="ECO:0007669"/>
    <property type="project" value="TreeGrafter"/>
</dbReference>
<dbReference type="InterPro" id="IPR023170">
    <property type="entry name" value="HhH_base_excis_C"/>
</dbReference>
<protein>
    <recommendedName>
        <fullName evidence="4 13">Adenine DNA glycosylase</fullName>
        <ecNumber evidence="3 13">3.2.2.31</ecNumber>
    </recommendedName>
</protein>
<dbReference type="FunFam" id="1.10.340.30:FF:000002">
    <property type="entry name" value="Adenine DNA glycosylase"/>
    <property type="match status" value="1"/>
</dbReference>
<dbReference type="CDD" id="cd00056">
    <property type="entry name" value="ENDO3c"/>
    <property type="match status" value="1"/>
</dbReference>
<comment type="caution">
    <text evidence="16">The sequence shown here is derived from an EMBL/GenBank/DDBJ whole genome shotgun (WGS) entry which is preliminary data.</text>
</comment>
<evidence type="ECO:0000256" key="6">
    <source>
        <dbReference type="ARBA" id="ARBA00022723"/>
    </source>
</evidence>
<dbReference type="GO" id="GO:0032357">
    <property type="term" value="F:oxidized purine DNA binding"/>
    <property type="evidence" value="ECO:0007669"/>
    <property type="project" value="TreeGrafter"/>
</dbReference>
<feature type="compositionally biased region" description="Low complexity" evidence="14">
    <location>
        <begin position="27"/>
        <end position="60"/>
    </location>
</feature>
<dbReference type="EC" id="3.2.2.31" evidence="3 13"/>
<dbReference type="Proteomes" id="UP000247409">
    <property type="component" value="Unassembled WGS sequence"/>
</dbReference>
<dbReference type="GO" id="GO:0000701">
    <property type="term" value="F:purine-specific mismatch base pair DNA N-glycosylase activity"/>
    <property type="evidence" value="ECO:0007669"/>
    <property type="project" value="UniProtKB-EC"/>
</dbReference>
<dbReference type="GO" id="GO:0046872">
    <property type="term" value="F:metal ion binding"/>
    <property type="evidence" value="ECO:0007669"/>
    <property type="project" value="UniProtKB-UniRule"/>
</dbReference>
<evidence type="ECO:0000256" key="1">
    <source>
        <dbReference type="ARBA" id="ARBA00000843"/>
    </source>
</evidence>
<evidence type="ECO:0000256" key="8">
    <source>
        <dbReference type="ARBA" id="ARBA00022801"/>
    </source>
</evidence>
<evidence type="ECO:0000313" key="16">
    <source>
        <dbReference type="EMBL" id="PXF48699.1"/>
    </source>
</evidence>
<keyword evidence="6" id="KW-0479">Metal-binding</keyword>
<comment type="function">
    <text evidence="13">Adenine glycosylase active on G-A mispairs.</text>
</comment>
<keyword evidence="9 13" id="KW-0408">Iron</keyword>